<dbReference type="Proteomes" id="UP000046176">
    <property type="component" value="Unassembled WGS sequence"/>
</dbReference>
<dbReference type="Pfam" id="PF00128">
    <property type="entry name" value="Alpha-amylase"/>
    <property type="match status" value="1"/>
</dbReference>
<proteinExistence type="inferred from homology"/>
<keyword evidence="8" id="KW-0119">Carbohydrate metabolism</keyword>
<dbReference type="OrthoDB" id="9800174at2"/>
<evidence type="ECO:0000259" key="15">
    <source>
        <dbReference type="SMART" id="SM00642"/>
    </source>
</evidence>
<keyword evidence="9 14" id="KW-0326">Glycosidase</keyword>
<sequence length="595" mass="66275">MSLTRDFAPFDSRNEGFAQPSRRTFPKSWGAEYLGGGEVLFRIWAPDLERLRVQIAGRNREMLPAGEGWFTLTTDGIAHGTPYRFVMPDGAVMADPASRAQADGLDGPSLLVDPTTYHWHMPDWSGHAWEEAVLYEIHIGTFTPEGTFRAAIERLREIASLGVTMLQLMPVNQFRGDRGWGYDGVLPYAPHHAYGEPDDMKAFVDAAHRHGLSVMLDIVYTRFGPRGSLFHAYVPSFFDPDRATPSGPAINFGQRPVRQFFIENALYWLEEYNLDGLRLDAVDQIDDEASQMHVLWELAKRVQREVTGRRRHLVMDDHRNITHYLERGAAGRAALYDAGWNHDVRHAAHVIATGETAGSLGRFAEEPVRRLARGLAEGFICQGETGPDGEARGEPSGHLSPVAFINFLQNHEQIGNRLSGERLVSLADPRVLRVLTAILILSPQIPLLFMGDDYCETQDFRFFSDYEGSNPDDIFDLSAVEAFDRSKLHWDRARAPEGQLHRDRMRTLIAKRREHVVPGLFAVPPHSGGMLDTEDGVIAVDWRLADRLLQLRANLTASEQAAPLVSGTVVHVEPAEIAAGGILPGLSMVVAVSPD</sequence>
<dbReference type="GO" id="GO:0005992">
    <property type="term" value="P:trehalose biosynthetic process"/>
    <property type="evidence" value="ECO:0007669"/>
    <property type="project" value="UniProtKB-UniRule"/>
</dbReference>
<comment type="subcellular location">
    <subcellularLocation>
        <location evidence="1">Cytoplasm</location>
    </subcellularLocation>
</comment>
<dbReference type="InterPro" id="IPR017853">
    <property type="entry name" value="GH"/>
</dbReference>
<dbReference type="InterPro" id="IPR014756">
    <property type="entry name" value="Ig_E-set"/>
</dbReference>
<dbReference type="Gene3D" id="2.60.40.1180">
    <property type="entry name" value="Golgi alpha-mannosidase II"/>
    <property type="match status" value="1"/>
</dbReference>
<name>A0A0T7FH19_NEOGA</name>
<dbReference type="InterPro" id="IPR044901">
    <property type="entry name" value="Trehalose_TreZ_E-set_sf"/>
</dbReference>
<evidence type="ECO:0000313" key="16">
    <source>
        <dbReference type="EMBL" id="CDZ34307.1"/>
    </source>
</evidence>
<dbReference type="Gene3D" id="3.20.20.80">
    <property type="entry name" value="Glycosidases"/>
    <property type="match status" value="1"/>
</dbReference>
<evidence type="ECO:0000256" key="9">
    <source>
        <dbReference type="ARBA" id="ARBA00023295"/>
    </source>
</evidence>
<dbReference type="GO" id="GO:0005737">
    <property type="term" value="C:cytoplasm"/>
    <property type="evidence" value="ECO:0007669"/>
    <property type="project" value="UniProtKB-SubCell"/>
</dbReference>
<evidence type="ECO:0000256" key="14">
    <source>
        <dbReference type="PIRNR" id="PIRNR006337"/>
    </source>
</evidence>
<dbReference type="AlphaFoldDB" id="A0A0T7FH19"/>
<gene>
    <name evidence="16" type="ORF">NGAL_HAMBI1145_22900</name>
</gene>
<reference evidence="16 17" key="1">
    <citation type="submission" date="2014-08" db="EMBL/GenBank/DDBJ databases">
        <authorList>
            <person name="Chen Y.-H."/>
        </authorList>
    </citation>
    <scope>NUCLEOTIDE SEQUENCE [LARGE SCALE GENOMIC DNA]</scope>
</reference>
<dbReference type="SMART" id="SM00642">
    <property type="entry name" value="Aamy"/>
    <property type="match status" value="1"/>
</dbReference>
<dbReference type="UniPathway" id="UPA00299"/>
<evidence type="ECO:0000256" key="7">
    <source>
        <dbReference type="ARBA" id="ARBA00022801"/>
    </source>
</evidence>
<protein>
    <recommendedName>
        <fullName evidence="5 13">Malto-oligosyltrehalose trehalohydrolase</fullName>
        <shortName evidence="14">MTHase</shortName>
        <ecNumber evidence="4 13">3.2.1.141</ecNumber>
    </recommendedName>
    <alternativeName>
        <fullName evidence="11 14">4-alpha-D-((1-&gt;4)-alpha-D-glucano)trehalose trehalohydrolase</fullName>
    </alternativeName>
    <alternativeName>
        <fullName evidence="10 14">Maltooligosyl trehalose trehalohydrolase</fullName>
    </alternativeName>
</protein>
<organism evidence="16 17">
    <name type="scientific">Neorhizobium galegae bv. officinalis</name>
    <dbReference type="NCBI Taxonomy" id="323656"/>
    <lineage>
        <taxon>Bacteria</taxon>
        <taxon>Pseudomonadati</taxon>
        <taxon>Pseudomonadota</taxon>
        <taxon>Alphaproteobacteria</taxon>
        <taxon>Hyphomicrobiales</taxon>
        <taxon>Rhizobiaceae</taxon>
        <taxon>Rhizobium/Agrobacterium group</taxon>
        <taxon>Neorhizobium</taxon>
    </lineage>
</organism>
<dbReference type="PANTHER" id="PTHR43651:SF11">
    <property type="entry name" value="MALTO-OLIGOSYLTREHALOSE TREHALOHYDROLASE"/>
    <property type="match status" value="1"/>
</dbReference>
<dbReference type="CDD" id="cd02853">
    <property type="entry name" value="E_set_MTHase_like_N"/>
    <property type="match status" value="1"/>
</dbReference>
<evidence type="ECO:0000256" key="8">
    <source>
        <dbReference type="ARBA" id="ARBA00023277"/>
    </source>
</evidence>
<comment type="similarity">
    <text evidence="3 14">Belongs to the glycosyl hydrolase 13 family.</text>
</comment>
<dbReference type="SUPFAM" id="SSF81296">
    <property type="entry name" value="E set domains"/>
    <property type="match status" value="1"/>
</dbReference>
<dbReference type="Gene3D" id="2.60.40.10">
    <property type="entry name" value="Immunoglobulins"/>
    <property type="match status" value="1"/>
</dbReference>
<evidence type="ECO:0000256" key="6">
    <source>
        <dbReference type="ARBA" id="ARBA00022490"/>
    </source>
</evidence>
<accession>A0A0T7FH19</accession>
<dbReference type="PANTHER" id="PTHR43651">
    <property type="entry name" value="1,4-ALPHA-GLUCAN-BRANCHING ENZYME"/>
    <property type="match status" value="1"/>
</dbReference>
<dbReference type="NCBIfam" id="TIGR02402">
    <property type="entry name" value="trehalose_TreZ"/>
    <property type="match status" value="1"/>
</dbReference>
<dbReference type="InterPro" id="IPR006047">
    <property type="entry name" value="GH13_cat_dom"/>
</dbReference>
<feature type="domain" description="Glycosyl hydrolase family 13 catalytic" evidence="15">
    <location>
        <begin position="136"/>
        <end position="506"/>
    </location>
</feature>
<evidence type="ECO:0000256" key="1">
    <source>
        <dbReference type="ARBA" id="ARBA00004496"/>
    </source>
</evidence>
<keyword evidence="6" id="KW-0963">Cytoplasm</keyword>
<dbReference type="EC" id="3.2.1.141" evidence="4 13"/>
<comment type="pathway">
    <text evidence="2 14">Glycan biosynthesis; trehalose biosynthesis.</text>
</comment>
<evidence type="ECO:0000256" key="3">
    <source>
        <dbReference type="ARBA" id="ARBA00008061"/>
    </source>
</evidence>
<dbReference type="EMBL" id="CCRH01000005">
    <property type="protein sequence ID" value="CDZ34307.1"/>
    <property type="molecule type" value="Genomic_DNA"/>
</dbReference>
<dbReference type="RefSeq" id="WP_046666464.1">
    <property type="nucleotide sequence ID" value="NZ_CCRH01000005.1"/>
</dbReference>
<dbReference type="GO" id="GO:0033942">
    <property type="term" value="F:4-alpha-D-(1-&gt;4)-alpha-D-glucanotrehalose trehalohydrolase activity"/>
    <property type="evidence" value="ECO:0007669"/>
    <property type="project" value="UniProtKB-EC"/>
</dbReference>
<dbReference type="InterPro" id="IPR013780">
    <property type="entry name" value="Glyco_hydro_b"/>
</dbReference>
<evidence type="ECO:0000256" key="12">
    <source>
        <dbReference type="ARBA" id="ARBA00034013"/>
    </source>
</evidence>
<evidence type="ECO:0000256" key="11">
    <source>
        <dbReference type="ARBA" id="ARBA00033284"/>
    </source>
</evidence>
<evidence type="ECO:0000256" key="2">
    <source>
        <dbReference type="ARBA" id="ARBA00005199"/>
    </source>
</evidence>
<evidence type="ECO:0000256" key="5">
    <source>
        <dbReference type="ARBA" id="ARBA00015938"/>
    </source>
</evidence>
<evidence type="ECO:0000256" key="4">
    <source>
        <dbReference type="ARBA" id="ARBA00012268"/>
    </source>
</evidence>
<dbReference type="PIRSF" id="PIRSF006337">
    <property type="entry name" value="Trehalose_TreZ"/>
    <property type="match status" value="1"/>
</dbReference>
<keyword evidence="7 14" id="KW-0378">Hydrolase</keyword>
<dbReference type="SUPFAM" id="SSF51445">
    <property type="entry name" value="(Trans)glycosidases"/>
    <property type="match status" value="1"/>
</dbReference>
<dbReference type="CDD" id="cd11325">
    <property type="entry name" value="AmyAc_GTHase"/>
    <property type="match status" value="1"/>
</dbReference>
<dbReference type="InterPro" id="IPR012768">
    <property type="entry name" value="Trehalose_TreZ"/>
</dbReference>
<dbReference type="InterPro" id="IPR013783">
    <property type="entry name" value="Ig-like_fold"/>
</dbReference>
<dbReference type="Gene3D" id="1.10.10.760">
    <property type="entry name" value="E-set domains of sugar-utilizing enzymes"/>
    <property type="match status" value="1"/>
</dbReference>
<comment type="catalytic activity">
    <reaction evidence="12 14">
        <text>hydrolysis of (1-&gt;4)-alpha-D-glucosidic linkage in 4-alpha-D-[(1-&gt;4)-alpha-D-glucanosyl]n trehalose to yield trehalose and (1-&gt;4)-alpha-D-glucan.</text>
        <dbReference type="EC" id="3.2.1.141"/>
    </reaction>
</comment>
<evidence type="ECO:0000256" key="10">
    <source>
        <dbReference type="ARBA" id="ARBA00032057"/>
    </source>
</evidence>
<evidence type="ECO:0000313" key="17">
    <source>
        <dbReference type="Proteomes" id="UP000046176"/>
    </source>
</evidence>
<evidence type="ECO:0000256" key="13">
    <source>
        <dbReference type="NCBIfam" id="TIGR02402"/>
    </source>
</evidence>